<dbReference type="GO" id="GO:0005886">
    <property type="term" value="C:plasma membrane"/>
    <property type="evidence" value="ECO:0007669"/>
    <property type="project" value="UniProtKB-SubCell"/>
</dbReference>
<evidence type="ECO:0000256" key="6">
    <source>
        <dbReference type="ARBA" id="ARBA00022679"/>
    </source>
</evidence>
<dbReference type="InterPro" id="IPR005467">
    <property type="entry name" value="His_kinase_dom"/>
</dbReference>
<keyword evidence="4" id="KW-1003">Cell membrane</keyword>
<dbReference type="SUPFAM" id="SSF158472">
    <property type="entry name" value="HAMP domain-like"/>
    <property type="match status" value="1"/>
</dbReference>
<dbReference type="SUPFAM" id="SSF55874">
    <property type="entry name" value="ATPase domain of HSP90 chaperone/DNA topoisomerase II/histidine kinase"/>
    <property type="match status" value="1"/>
</dbReference>
<keyword evidence="9" id="KW-0067">ATP-binding</keyword>
<dbReference type="InterPro" id="IPR050980">
    <property type="entry name" value="2C_sensor_his_kinase"/>
</dbReference>
<evidence type="ECO:0000259" key="13">
    <source>
        <dbReference type="PROSITE" id="PS50885"/>
    </source>
</evidence>
<evidence type="ECO:0000256" key="3">
    <source>
        <dbReference type="ARBA" id="ARBA00012438"/>
    </source>
</evidence>
<dbReference type="Pfam" id="PF00512">
    <property type="entry name" value="HisKA"/>
    <property type="match status" value="1"/>
</dbReference>
<dbReference type="PRINTS" id="PR00344">
    <property type="entry name" value="BCTRLSENSOR"/>
</dbReference>
<comment type="catalytic activity">
    <reaction evidence="1">
        <text>ATP + protein L-histidine = ADP + protein N-phospho-L-histidine.</text>
        <dbReference type="EC" id="2.7.13.3"/>
    </reaction>
</comment>
<reference evidence="14 15" key="1">
    <citation type="submission" date="2019-09" db="EMBL/GenBank/DDBJ databases">
        <title>Hydrogenophaga aromatica sp. nov., isolated from a para-xylene-degrading enrichment culture.</title>
        <authorList>
            <person name="Tancsics A."/>
            <person name="Banerjee S."/>
        </authorList>
    </citation>
    <scope>NUCLEOTIDE SEQUENCE [LARGE SCALE GENOMIC DNA]</scope>
    <source>
        <strain evidence="14 15">D2P1</strain>
    </source>
</reference>
<dbReference type="SMART" id="SM00388">
    <property type="entry name" value="HisKA"/>
    <property type="match status" value="1"/>
</dbReference>
<dbReference type="CDD" id="cd00075">
    <property type="entry name" value="HATPase"/>
    <property type="match status" value="1"/>
</dbReference>
<dbReference type="Pfam" id="PF02518">
    <property type="entry name" value="HATPase_c"/>
    <property type="match status" value="1"/>
</dbReference>
<keyword evidence="11" id="KW-0472">Membrane</keyword>
<feature type="transmembrane region" description="Helical" evidence="11">
    <location>
        <begin position="116"/>
        <end position="136"/>
    </location>
</feature>
<comment type="subcellular location">
    <subcellularLocation>
        <location evidence="2">Cell membrane</location>
        <topology evidence="2">Multi-pass membrane protein</topology>
    </subcellularLocation>
</comment>
<dbReference type="Gene3D" id="6.10.340.10">
    <property type="match status" value="1"/>
</dbReference>
<name>A0A7Y8GZW0_9BURK</name>
<keyword evidence="11" id="KW-0812">Transmembrane</keyword>
<evidence type="ECO:0000256" key="2">
    <source>
        <dbReference type="ARBA" id="ARBA00004651"/>
    </source>
</evidence>
<dbReference type="InterPro" id="IPR003661">
    <property type="entry name" value="HisK_dim/P_dom"/>
</dbReference>
<feature type="domain" description="Histidine kinase" evidence="12">
    <location>
        <begin position="197"/>
        <end position="425"/>
    </location>
</feature>
<feature type="domain" description="HAMP" evidence="13">
    <location>
        <begin position="137"/>
        <end position="189"/>
    </location>
</feature>
<sequence length="425" mass="46135">MKSLWGQRLYLRIWFAVVAAVAVLTLVVGWLWQMALDRDREERDARVAREIVLRNGAGEEVGRSPAKAVRIPGQGLEFQVEMKDGHTLYVLLPRANRTPGSLPSRRSLFGLQSPFGFAWLLGLVALAVALGAYPIVRRLTKRLEALQKGVERWGQGDLSTRLPVQGQDEVAFLAARFNAAAERVQTLLLSHKALLANASHELRSPLARIRMGLELLGHDRAGAGQRAEIARSIEELDQLIDEILLASRLDARDANDASALGPTEEVDLVGLAAEECARTGADLEIAPGGSTLLVQGHPRLLRRLLRNLLENARRYGRPVSGADADPGEPQVRLTLSQRPGSGSRAPNGASAVAVLWVDDRGPGVPAELRERIFEPFYRLPGASEKEGGVGLGLALVKSIAERHQGSVRCESRPGGGARFVVELPL</sequence>
<dbReference type="GO" id="GO:0000155">
    <property type="term" value="F:phosphorelay sensor kinase activity"/>
    <property type="evidence" value="ECO:0007669"/>
    <property type="project" value="InterPro"/>
</dbReference>
<gene>
    <name evidence="14" type="ORF">F3K02_17390</name>
</gene>
<dbReference type="Pfam" id="PF00672">
    <property type="entry name" value="HAMP"/>
    <property type="match status" value="1"/>
</dbReference>
<dbReference type="Proteomes" id="UP000545507">
    <property type="component" value="Unassembled WGS sequence"/>
</dbReference>
<dbReference type="InterPro" id="IPR003594">
    <property type="entry name" value="HATPase_dom"/>
</dbReference>
<keyword evidence="8" id="KW-0418">Kinase</keyword>
<dbReference type="InterPro" id="IPR003660">
    <property type="entry name" value="HAMP_dom"/>
</dbReference>
<evidence type="ECO:0000256" key="4">
    <source>
        <dbReference type="ARBA" id="ARBA00022475"/>
    </source>
</evidence>
<comment type="caution">
    <text evidence="14">The sequence shown here is derived from an EMBL/GenBank/DDBJ whole genome shotgun (WGS) entry which is preliminary data.</text>
</comment>
<evidence type="ECO:0000256" key="8">
    <source>
        <dbReference type="ARBA" id="ARBA00022777"/>
    </source>
</evidence>
<feature type="transmembrane region" description="Helical" evidence="11">
    <location>
        <begin position="9"/>
        <end position="32"/>
    </location>
</feature>
<dbReference type="PANTHER" id="PTHR44936">
    <property type="entry name" value="SENSOR PROTEIN CREC"/>
    <property type="match status" value="1"/>
</dbReference>
<keyword evidence="15" id="KW-1185">Reference proteome</keyword>
<dbReference type="EMBL" id="VYGV01000016">
    <property type="protein sequence ID" value="NWF47013.1"/>
    <property type="molecule type" value="Genomic_DNA"/>
</dbReference>
<evidence type="ECO:0000313" key="15">
    <source>
        <dbReference type="Proteomes" id="UP000545507"/>
    </source>
</evidence>
<evidence type="ECO:0000256" key="1">
    <source>
        <dbReference type="ARBA" id="ARBA00000085"/>
    </source>
</evidence>
<evidence type="ECO:0000256" key="10">
    <source>
        <dbReference type="SAM" id="MobiDB-lite"/>
    </source>
</evidence>
<dbReference type="RefSeq" id="WP_177136918.1">
    <property type="nucleotide sequence ID" value="NZ_VYGV01000016.1"/>
</dbReference>
<dbReference type="EC" id="2.7.13.3" evidence="3"/>
<evidence type="ECO:0000256" key="11">
    <source>
        <dbReference type="SAM" id="Phobius"/>
    </source>
</evidence>
<feature type="region of interest" description="Disordered" evidence="10">
    <location>
        <begin position="317"/>
        <end position="347"/>
    </location>
</feature>
<dbReference type="InterPro" id="IPR004358">
    <property type="entry name" value="Sig_transdc_His_kin-like_C"/>
</dbReference>
<protein>
    <recommendedName>
        <fullName evidence="3">histidine kinase</fullName>
        <ecNumber evidence="3">2.7.13.3</ecNumber>
    </recommendedName>
</protein>
<accession>A0A7Y8GZW0</accession>
<dbReference type="CDD" id="cd00082">
    <property type="entry name" value="HisKA"/>
    <property type="match status" value="1"/>
</dbReference>
<keyword evidence="11" id="KW-1133">Transmembrane helix</keyword>
<dbReference type="SMART" id="SM00304">
    <property type="entry name" value="HAMP"/>
    <property type="match status" value="1"/>
</dbReference>
<proteinExistence type="predicted"/>
<evidence type="ECO:0000313" key="14">
    <source>
        <dbReference type="EMBL" id="NWF47013.1"/>
    </source>
</evidence>
<dbReference type="CDD" id="cd06225">
    <property type="entry name" value="HAMP"/>
    <property type="match status" value="1"/>
</dbReference>
<keyword evidence="7" id="KW-0547">Nucleotide-binding</keyword>
<dbReference type="PROSITE" id="PS50885">
    <property type="entry name" value="HAMP"/>
    <property type="match status" value="1"/>
</dbReference>
<evidence type="ECO:0000259" key="12">
    <source>
        <dbReference type="PROSITE" id="PS50109"/>
    </source>
</evidence>
<evidence type="ECO:0000256" key="9">
    <source>
        <dbReference type="ARBA" id="ARBA00022840"/>
    </source>
</evidence>
<dbReference type="AlphaFoldDB" id="A0A7Y8GZW0"/>
<dbReference type="PANTHER" id="PTHR44936:SF10">
    <property type="entry name" value="SENSOR PROTEIN RSTB"/>
    <property type="match status" value="1"/>
</dbReference>
<dbReference type="Gene3D" id="1.10.287.130">
    <property type="match status" value="1"/>
</dbReference>
<dbReference type="SMART" id="SM00387">
    <property type="entry name" value="HATPase_c"/>
    <property type="match status" value="1"/>
</dbReference>
<organism evidence="14 15">
    <name type="scientific">Hydrogenophaga aromaticivorans</name>
    <dbReference type="NCBI Taxonomy" id="2610898"/>
    <lineage>
        <taxon>Bacteria</taxon>
        <taxon>Pseudomonadati</taxon>
        <taxon>Pseudomonadota</taxon>
        <taxon>Betaproteobacteria</taxon>
        <taxon>Burkholderiales</taxon>
        <taxon>Comamonadaceae</taxon>
        <taxon>Hydrogenophaga</taxon>
    </lineage>
</organism>
<dbReference type="Gene3D" id="3.30.565.10">
    <property type="entry name" value="Histidine kinase-like ATPase, C-terminal domain"/>
    <property type="match status" value="1"/>
</dbReference>
<keyword evidence="5" id="KW-0597">Phosphoprotein</keyword>
<evidence type="ECO:0000256" key="7">
    <source>
        <dbReference type="ARBA" id="ARBA00022741"/>
    </source>
</evidence>
<dbReference type="PROSITE" id="PS50109">
    <property type="entry name" value="HIS_KIN"/>
    <property type="match status" value="1"/>
</dbReference>
<dbReference type="GO" id="GO:0005524">
    <property type="term" value="F:ATP binding"/>
    <property type="evidence" value="ECO:0007669"/>
    <property type="project" value="UniProtKB-KW"/>
</dbReference>
<dbReference type="SUPFAM" id="SSF47384">
    <property type="entry name" value="Homodimeric domain of signal transducing histidine kinase"/>
    <property type="match status" value="1"/>
</dbReference>
<evidence type="ECO:0000256" key="5">
    <source>
        <dbReference type="ARBA" id="ARBA00022553"/>
    </source>
</evidence>
<keyword evidence="6" id="KW-0808">Transferase</keyword>
<dbReference type="InterPro" id="IPR036890">
    <property type="entry name" value="HATPase_C_sf"/>
</dbReference>
<dbReference type="InterPro" id="IPR036097">
    <property type="entry name" value="HisK_dim/P_sf"/>
</dbReference>